<evidence type="ECO:0000313" key="12">
    <source>
        <dbReference type="Proteomes" id="UP000830375"/>
    </source>
</evidence>
<evidence type="ECO:0000259" key="9">
    <source>
        <dbReference type="Pfam" id="PF00078"/>
    </source>
</evidence>
<sequence>MKEEIEYMLCYDIAIPSQSPWSSPCLLVPKPDSSFRFCTDYRKRVLVGVINCEVYMDDVVVYSSSWEEHVKALEDVFSKLAAASLTLNAAKSEFGKAVVTYLGKQVDQGCVRPVVAKVEAILQFPTPSNKHELRRFLGMAGYYRGFCRNFSAVVSPLTDLLSSSRKFIWDSSCSLAFDAVKDLLCNAPVLSAPNFEKPFKLQVDASATGLGAVLLQEDEHDVDHPISYFSKKFMSYQRCYSTIEKEALALLLVFQHFNVYVGGSATPLFVYTDHNPLTFLAQMSNANQRLMRWLLIIQEYNLEVRHLRGSENVIADALSRANGAKT</sequence>
<reference evidence="11 12" key="1">
    <citation type="submission" date="2022-01" db="EMBL/GenBank/DDBJ databases">
        <title>A high-quality chromosome-level genome assembly of rohu carp, Labeo rohita.</title>
        <authorList>
            <person name="Arick M.A. II"/>
            <person name="Hsu C.-Y."/>
            <person name="Magbanua Z."/>
            <person name="Pechanova O."/>
            <person name="Grover C."/>
            <person name="Miller E."/>
            <person name="Thrash A."/>
            <person name="Ezzel L."/>
            <person name="Alam S."/>
            <person name="Benzie J."/>
            <person name="Hamilton M."/>
            <person name="Karsi A."/>
            <person name="Lawrence M.L."/>
            <person name="Peterson D.G."/>
        </authorList>
    </citation>
    <scope>NUCLEOTIDE SEQUENCE [LARGE SCALE GENOMIC DNA]</scope>
    <source>
        <strain evidence="12">BAU-BD-2019</strain>
        <tissue evidence="11">Blood</tissue>
    </source>
</reference>
<dbReference type="PANTHER" id="PTHR37984:SF5">
    <property type="entry name" value="PROTEIN NYNRIN-LIKE"/>
    <property type="match status" value="1"/>
</dbReference>
<accession>A0ABQ8MYY7</accession>
<proteinExistence type="inferred from homology"/>
<evidence type="ECO:0000256" key="5">
    <source>
        <dbReference type="ARBA" id="ARBA00022722"/>
    </source>
</evidence>
<dbReference type="InterPro" id="IPR050951">
    <property type="entry name" value="Retrovirus_Pol_polyprotein"/>
</dbReference>
<evidence type="ECO:0000256" key="4">
    <source>
        <dbReference type="ARBA" id="ARBA00022695"/>
    </source>
</evidence>
<keyword evidence="5" id="KW-0540">Nuclease</keyword>
<dbReference type="EC" id="3.1.26.4" evidence="2"/>
<dbReference type="PANTHER" id="PTHR37984">
    <property type="entry name" value="PROTEIN CBG26694"/>
    <property type="match status" value="1"/>
</dbReference>
<keyword evidence="3" id="KW-0808">Transferase</keyword>
<keyword evidence="6" id="KW-0255">Endonuclease</keyword>
<dbReference type="CDD" id="cd09274">
    <property type="entry name" value="RNase_HI_RT_Ty3"/>
    <property type="match status" value="1"/>
</dbReference>
<protein>
    <recommendedName>
        <fullName evidence="2">ribonuclease H</fullName>
        <ecNumber evidence="2">3.1.26.4</ecNumber>
    </recommendedName>
</protein>
<keyword evidence="7" id="KW-0378">Hydrolase</keyword>
<keyword evidence="8" id="KW-0695">RNA-directed DNA polymerase</keyword>
<evidence type="ECO:0000256" key="3">
    <source>
        <dbReference type="ARBA" id="ARBA00022679"/>
    </source>
</evidence>
<dbReference type="InterPro" id="IPR041373">
    <property type="entry name" value="RT_RNaseH"/>
</dbReference>
<dbReference type="SUPFAM" id="SSF56672">
    <property type="entry name" value="DNA/RNA polymerases"/>
    <property type="match status" value="1"/>
</dbReference>
<evidence type="ECO:0000313" key="11">
    <source>
        <dbReference type="EMBL" id="KAI2668043.1"/>
    </source>
</evidence>
<comment type="caution">
    <text evidence="11">The sequence shown here is derived from an EMBL/GenBank/DDBJ whole genome shotgun (WGS) entry which is preliminary data.</text>
</comment>
<evidence type="ECO:0000256" key="1">
    <source>
        <dbReference type="ARBA" id="ARBA00010879"/>
    </source>
</evidence>
<dbReference type="EMBL" id="JACTAM010000002">
    <property type="protein sequence ID" value="KAI2668043.1"/>
    <property type="molecule type" value="Genomic_DNA"/>
</dbReference>
<organism evidence="11 12">
    <name type="scientific">Labeo rohita</name>
    <name type="common">Indian major carp</name>
    <name type="synonym">Cyprinus rohita</name>
    <dbReference type="NCBI Taxonomy" id="84645"/>
    <lineage>
        <taxon>Eukaryota</taxon>
        <taxon>Metazoa</taxon>
        <taxon>Chordata</taxon>
        <taxon>Craniata</taxon>
        <taxon>Vertebrata</taxon>
        <taxon>Euteleostomi</taxon>
        <taxon>Actinopterygii</taxon>
        <taxon>Neopterygii</taxon>
        <taxon>Teleostei</taxon>
        <taxon>Ostariophysi</taxon>
        <taxon>Cypriniformes</taxon>
        <taxon>Cyprinidae</taxon>
        <taxon>Labeoninae</taxon>
        <taxon>Labeonini</taxon>
        <taxon>Labeo</taxon>
    </lineage>
</organism>
<name>A0ABQ8MYY7_LABRO</name>
<evidence type="ECO:0000256" key="8">
    <source>
        <dbReference type="ARBA" id="ARBA00022918"/>
    </source>
</evidence>
<dbReference type="InterPro" id="IPR043128">
    <property type="entry name" value="Rev_trsase/Diguanyl_cyclase"/>
</dbReference>
<dbReference type="Gene3D" id="3.30.70.270">
    <property type="match status" value="2"/>
</dbReference>
<gene>
    <name evidence="11" type="ORF">H4Q32_004679</name>
</gene>
<keyword evidence="12" id="KW-1185">Reference proteome</keyword>
<evidence type="ECO:0000256" key="7">
    <source>
        <dbReference type="ARBA" id="ARBA00022801"/>
    </source>
</evidence>
<evidence type="ECO:0000259" key="10">
    <source>
        <dbReference type="Pfam" id="PF17917"/>
    </source>
</evidence>
<dbReference type="Pfam" id="PF17917">
    <property type="entry name" value="RT_RNaseH"/>
    <property type="match status" value="1"/>
</dbReference>
<evidence type="ECO:0000256" key="2">
    <source>
        <dbReference type="ARBA" id="ARBA00012180"/>
    </source>
</evidence>
<comment type="similarity">
    <text evidence="1">Belongs to the beta type-B retroviral polymerase family. HERV class-II K(HML-2) pol subfamily.</text>
</comment>
<dbReference type="Pfam" id="PF00078">
    <property type="entry name" value="RVT_1"/>
    <property type="match status" value="1"/>
</dbReference>
<dbReference type="InterPro" id="IPR000477">
    <property type="entry name" value="RT_dom"/>
</dbReference>
<dbReference type="InterPro" id="IPR043502">
    <property type="entry name" value="DNA/RNA_pol_sf"/>
</dbReference>
<dbReference type="Gene3D" id="3.10.10.10">
    <property type="entry name" value="HIV Type 1 Reverse Transcriptase, subunit A, domain 1"/>
    <property type="match status" value="1"/>
</dbReference>
<feature type="domain" description="Reverse transcriptase RNase H-like" evidence="10">
    <location>
        <begin position="194"/>
        <end position="300"/>
    </location>
</feature>
<evidence type="ECO:0000256" key="6">
    <source>
        <dbReference type="ARBA" id="ARBA00022759"/>
    </source>
</evidence>
<keyword evidence="4" id="KW-0548">Nucleotidyltransferase</keyword>
<dbReference type="Proteomes" id="UP000830375">
    <property type="component" value="Unassembled WGS sequence"/>
</dbReference>
<feature type="domain" description="Reverse transcriptase" evidence="9">
    <location>
        <begin position="41"/>
        <end position="104"/>
    </location>
</feature>